<evidence type="ECO:0000313" key="7">
    <source>
        <dbReference type="EMBL" id="AEY61813.1"/>
    </source>
</evidence>
<evidence type="ECO:0000256" key="3">
    <source>
        <dbReference type="ARBA" id="ARBA00022737"/>
    </source>
</evidence>
<dbReference type="GO" id="GO:0005640">
    <property type="term" value="C:nuclear outer membrane"/>
    <property type="evidence" value="ECO:0007669"/>
    <property type="project" value="TreeGrafter"/>
</dbReference>
<keyword evidence="5" id="KW-0472">Membrane</keyword>
<evidence type="ECO:0000256" key="1">
    <source>
        <dbReference type="ARBA" id="ARBA00004370"/>
    </source>
</evidence>
<dbReference type="GO" id="GO:0034993">
    <property type="term" value="C:meiotic nuclear membrane microtubule tethering complex"/>
    <property type="evidence" value="ECO:0007669"/>
    <property type="project" value="TreeGrafter"/>
</dbReference>
<evidence type="ECO:0000256" key="6">
    <source>
        <dbReference type="SAM" id="Coils"/>
    </source>
</evidence>
<keyword evidence="6" id="KW-0175">Coiled coil</keyword>
<dbReference type="GO" id="GO:0007097">
    <property type="term" value="P:nuclear migration"/>
    <property type="evidence" value="ECO:0007669"/>
    <property type="project" value="TreeGrafter"/>
</dbReference>
<accession>V9IL02</accession>
<feature type="coiled-coil region" evidence="6">
    <location>
        <begin position="355"/>
        <end position="409"/>
    </location>
</feature>
<evidence type="ECO:0000256" key="4">
    <source>
        <dbReference type="ARBA" id="ARBA00022989"/>
    </source>
</evidence>
<dbReference type="AlphaFoldDB" id="V9IL02"/>
<dbReference type="SUPFAM" id="SSF46966">
    <property type="entry name" value="Spectrin repeat"/>
    <property type="match status" value="4"/>
</dbReference>
<protein>
    <submittedName>
        <fullName evidence="7">Muscle-specific protein</fullName>
    </submittedName>
</protein>
<evidence type="ECO:0000256" key="5">
    <source>
        <dbReference type="ARBA" id="ARBA00023136"/>
    </source>
</evidence>
<gene>
    <name evidence="7" type="ORF">ACCB14131</name>
</gene>
<dbReference type="GO" id="GO:0005737">
    <property type="term" value="C:cytoplasm"/>
    <property type="evidence" value="ECO:0007669"/>
    <property type="project" value="TreeGrafter"/>
</dbReference>
<reference evidence="7" key="1">
    <citation type="submission" date="2011-11" db="EMBL/GenBank/DDBJ databases">
        <title>Decoding the brain transcriptome of the Eastern honeybee (Apis cerana) based on pyrosequencing.</title>
        <authorList>
            <person name="Sun L."/>
            <person name="Zheng H."/>
            <person name="Wang Y."/>
            <person name="Xie X."/>
            <person name="Zhu Y."/>
            <person name="Gu W."/>
            <person name="Wang S."/>
        </authorList>
    </citation>
    <scope>NUCLEOTIDE SEQUENCE</scope>
    <source>
        <tissue evidence="7">Brain</tissue>
    </source>
</reference>
<dbReference type="PANTHER" id="PTHR47535:SF1">
    <property type="entry name" value="NESPRIN-1"/>
    <property type="match status" value="1"/>
</dbReference>
<evidence type="ECO:0000256" key="2">
    <source>
        <dbReference type="ARBA" id="ARBA00022692"/>
    </source>
</evidence>
<name>V9IL02_APICE</name>
<comment type="subcellular location">
    <subcellularLocation>
        <location evidence="1">Membrane</location>
    </subcellularLocation>
</comment>
<dbReference type="EMBL" id="JR052910">
    <property type="protein sequence ID" value="AEY61813.1"/>
    <property type="molecule type" value="mRNA"/>
</dbReference>
<sequence>MVRWMDHVDSNLRTILHEVNTLEEFETEKTIFQKICREADSKREEMKWLVQTLDSLTSNRSDHEALSEQNRLEQLITRYKNLIPTIEITMTKTDIYSKSYTYRKEVREVCTLLHKVKDQSKVDVVAESPETLKTAVTHQESRLSQLEQQRSNIVSMLQRGKDLLKDQHAPPFVSLEVQQLESSWNDTYGQSVETLKSLKSSQKLWNTYLQQKEEILKLIEQAEEELRKIESTIYYDASQVSSDLQNKQDFSSTLRKSAEELLKKLQETYSHLTEVAAPEKKEVLKKEIIHTEKRMETTLKTVQEKVIYLQEHSTRWNKFQTRLNELQLWTQQSAPQSIADTENLATTPEEMVYRTESLQKEIIERTRTLRFLEEESQKLVKGGVDSLPAKQLRSDIITLERSIETLQKSIVAQRQTAEQNLQTWKEYEKGIQELKPWIEEAESKAATIGSKPTTLAQAAHMLETARAFETRCQQHFPQIQDLSLISQQ</sequence>
<dbReference type="PANTHER" id="PTHR47535">
    <property type="entry name" value="MUSCLE-SPECIFIC PROTEIN 300 KDA, ISOFORM G"/>
    <property type="match status" value="1"/>
</dbReference>
<keyword evidence="4" id="KW-1133">Transmembrane helix</keyword>
<proteinExistence type="evidence at transcript level"/>
<feature type="coiled-coil region" evidence="6">
    <location>
        <begin position="205"/>
        <end position="275"/>
    </location>
</feature>
<keyword evidence="3" id="KW-0677">Repeat</keyword>
<dbReference type="GO" id="GO:0051015">
    <property type="term" value="F:actin filament binding"/>
    <property type="evidence" value="ECO:0007669"/>
    <property type="project" value="TreeGrafter"/>
</dbReference>
<keyword evidence="2" id="KW-0812">Transmembrane</keyword>
<dbReference type="Gene3D" id="1.20.58.60">
    <property type="match status" value="2"/>
</dbReference>
<dbReference type="InterPro" id="IPR052403">
    <property type="entry name" value="LINC-complex_assoc"/>
</dbReference>
<organism evidence="7">
    <name type="scientific">Apis cerana</name>
    <name type="common">Indian honeybee</name>
    <dbReference type="NCBI Taxonomy" id="7461"/>
    <lineage>
        <taxon>Eukaryota</taxon>
        <taxon>Metazoa</taxon>
        <taxon>Ecdysozoa</taxon>
        <taxon>Arthropoda</taxon>
        <taxon>Hexapoda</taxon>
        <taxon>Insecta</taxon>
        <taxon>Pterygota</taxon>
        <taxon>Neoptera</taxon>
        <taxon>Endopterygota</taxon>
        <taxon>Hymenoptera</taxon>
        <taxon>Apocrita</taxon>
        <taxon>Aculeata</taxon>
        <taxon>Apoidea</taxon>
        <taxon>Anthophila</taxon>
        <taxon>Apidae</taxon>
        <taxon>Apis</taxon>
    </lineage>
</organism>